<keyword evidence="2" id="KW-1245">Viral tail assembly</keyword>
<dbReference type="Gene3D" id="3.90.1720.10">
    <property type="entry name" value="endopeptidase domain like (from Nostoc punctiforme)"/>
    <property type="match status" value="1"/>
</dbReference>
<feature type="transmembrane region" description="Helical" evidence="6">
    <location>
        <begin position="477"/>
        <end position="495"/>
    </location>
</feature>
<name>A0A8S5MX65_9CAUD</name>
<feature type="domain" description="NlpC/P60" evidence="7">
    <location>
        <begin position="978"/>
        <end position="1109"/>
    </location>
</feature>
<proteinExistence type="inferred from homology"/>
<dbReference type="SUPFAM" id="SSF58113">
    <property type="entry name" value="Apolipoprotein A-I"/>
    <property type="match status" value="1"/>
</dbReference>
<reference evidence="8" key="1">
    <citation type="journal article" date="2021" name="Proc. Natl. Acad. Sci. U.S.A.">
        <title>A Catalog of Tens of Thousands of Viruses from Human Metagenomes Reveals Hidden Associations with Chronic Diseases.</title>
        <authorList>
            <person name="Tisza M.J."/>
            <person name="Buck C.B."/>
        </authorList>
    </citation>
    <scope>NUCLEOTIDE SEQUENCE</scope>
    <source>
        <strain evidence="8">Ctu1h4</strain>
    </source>
</reference>
<dbReference type="PANTHER" id="PTHR47359">
    <property type="entry name" value="PEPTIDOGLYCAN DL-ENDOPEPTIDASE CWLO"/>
    <property type="match status" value="1"/>
</dbReference>
<sequence length="1178" mass="123850">MGAIGAVVGFADVAREALAASDATDKFKNTLSFAGVASDEIEKLTASTKKYADDTVYELSDIQNITAQLAANGVEGYDQLAEAAGNLNAVAGGNADTFKSVGMVLTQTAGQGKLTTENWNQLADAIPGASGKLQEALLKNGAYTGNFRDAMAKGEITAQEFNQAILDLGFTDVAREAATSTSTIEGAWGNLQAALVTGGMEIVDRIKPALTDFMGVVAEGASAAFGWINGSLFPALESIWTLVTTGSYDGNLFGLASDSGVITALTTIKDTGLDLYNWVTGTLVPGVQSFFDLAVNGNFDGNFFGVEEDSGLIDFILSVRDNVMDIWGFLSTTVIPGVANFLGSVVSSPFWGVLGSFFGALVQNKVILEAVVGSFIAWKTVTGTMSLVALTTQVWGQVSAWTAAKVAKAGDLAETVALKAMYAGDFLRSIVQQGVQVGRTTAAWVAQKGAMVAGKVATGAYTAAQWLLNAAMDANPIGLIVVAIGALVAAFVVAYNKSETFRNFVDAMWAGIKSAVGSVIDWFKTYLLPVFESVWEGIKVAVWVVVTAIALYIEAWKAVLQGIADFIVTYVWPYIQTAWEGIKTGVAALWEYMQAAWSGIQTAVQTVADFFTAYVLPVIVAVWDGIKAGAGLLWDGIQAYWNYIQTCVQVAADLFQSYVLPVITAVWDGIKAGAELLWNGIQAVWTGIQTTVQTVAGWFQSYVLPVISTVWENIKAGAQALWTAITSIWDGIKTSINNVATWMSGTLQSIISTVTGGIQSAFQSMKDSVANIWNSVKSVVAKPINFIINTVYTSGIKKTADSMAEKLGLSFRLPAVSPIAEYASGGVLPGYTPGRDIYHFFSPDGGGALALSGGEAIMRPEWVRAVGGPEAVARMNAAARAHSSYIPGGDTGVKFAAYANGGIWDAVRGGWDWIKDAADTMGKIIADPIGAVANFIKAPVNAMMANLPGSGMISDSMRAVPGIWIDGFANWLKGKTETMGAVGIVNAARKAIGVPYVWGGSSIPPGLDCSGLVYWAAHQMGSSIPRLTAAGYQSGSSAGNANVPGTLLYWGNPAWHVAISSGNGMMVEAPKPGAFVRETGIWGSPTAGTYKFDNGGYLQPGLTTVLNQTGKPEPVFTSGQWDALQNRAAQAGGPDTLVVVDEDGQLMARMRVAARGAVNDALAPASRTRARDLLGAGF</sequence>
<dbReference type="GO" id="GO:0006508">
    <property type="term" value="P:proteolysis"/>
    <property type="evidence" value="ECO:0007669"/>
    <property type="project" value="UniProtKB-KW"/>
</dbReference>
<evidence type="ECO:0000256" key="2">
    <source>
        <dbReference type="ARBA" id="ARBA00022465"/>
    </source>
</evidence>
<dbReference type="Pfam" id="PF20155">
    <property type="entry name" value="TMP_3"/>
    <property type="match status" value="1"/>
</dbReference>
<dbReference type="GO" id="GO:0001897">
    <property type="term" value="P:symbiont-mediated cytolysis of host cell"/>
    <property type="evidence" value="ECO:0007669"/>
    <property type="project" value="UniProtKB-ARBA"/>
</dbReference>
<dbReference type="GO" id="GO:0098003">
    <property type="term" value="P:viral tail assembly"/>
    <property type="evidence" value="ECO:0007669"/>
    <property type="project" value="UniProtKB-KW"/>
</dbReference>
<evidence type="ECO:0000256" key="5">
    <source>
        <dbReference type="ARBA" id="ARBA00022807"/>
    </source>
</evidence>
<dbReference type="NCBIfam" id="TIGR02675">
    <property type="entry name" value="tape_meas_nterm"/>
    <property type="match status" value="1"/>
</dbReference>
<dbReference type="Gene3D" id="1.20.120.20">
    <property type="entry name" value="Apolipoprotein"/>
    <property type="match status" value="1"/>
</dbReference>
<evidence type="ECO:0000256" key="3">
    <source>
        <dbReference type="ARBA" id="ARBA00022670"/>
    </source>
</evidence>
<evidence type="ECO:0000259" key="7">
    <source>
        <dbReference type="PROSITE" id="PS51935"/>
    </source>
</evidence>
<evidence type="ECO:0000256" key="4">
    <source>
        <dbReference type="ARBA" id="ARBA00022801"/>
    </source>
</evidence>
<keyword evidence="6" id="KW-0812">Transmembrane</keyword>
<dbReference type="SUPFAM" id="SSF54001">
    <property type="entry name" value="Cysteine proteinases"/>
    <property type="match status" value="1"/>
</dbReference>
<evidence type="ECO:0000313" key="8">
    <source>
        <dbReference type="EMBL" id="DAD86499.1"/>
    </source>
</evidence>
<organism evidence="8">
    <name type="scientific">Siphoviridae sp. ctu1h4</name>
    <dbReference type="NCBI Taxonomy" id="2826499"/>
    <lineage>
        <taxon>Viruses</taxon>
        <taxon>Duplodnaviria</taxon>
        <taxon>Heunggongvirae</taxon>
        <taxon>Uroviricota</taxon>
        <taxon>Caudoviricetes</taxon>
    </lineage>
</organism>
<keyword evidence="4" id="KW-0378">Hydrolase</keyword>
<keyword evidence="2" id="KW-1188">Viral release from host cell</keyword>
<dbReference type="InterPro" id="IPR013491">
    <property type="entry name" value="Tape_meas_N"/>
</dbReference>
<evidence type="ECO:0000256" key="1">
    <source>
        <dbReference type="ARBA" id="ARBA00007074"/>
    </source>
</evidence>
<dbReference type="InterPro" id="IPR038765">
    <property type="entry name" value="Papain-like_cys_pep_sf"/>
</dbReference>
<dbReference type="InterPro" id="IPR000064">
    <property type="entry name" value="NLP_P60_dom"/>
</dbReference>
<dbReference type="InterPro" id="IPR051794">
    <property type="entry name" value="PG_Endopeptidase_C40"/>
</dbReference>
<evidence type="ECO:0000256" key="6">
    <source>
        <dbReference type="SAM" id="Phobius"/>
    </source>
</evidence>
<keyword evidence="6" id="KW-1133">Transmembrane helix</keyword>
<keyword evidence="6" id="KW-0472">Membrane</keyword>
<accession>A0A8S5MX65</accession>
<feature type="transmembrane region" description="Helical" evidence="6">
    <location>
        <begin position="534"/>
        <end position="553"/>
    </location>
</feature>
<keyword evidence="3" id="KW-0645">Protease</keyword>
<dbReference type="PANTHER" id="PTHR47359:SF3">
    <property type="entry name" value="NLP_P60 DOMAIN-CONTAINING PROTEIN-RELATED"/>
    <property type="match status" value="1"/>
</dbReference>
<comment type="similarity">
    <text evidence="1">Belongs to the peptidase C40 family.</text>
</comment>
<dbReference type="PROSITE" id="PS51935">
    <property type="entry name" value="NLPC_P60"/>
    <property type="match status" value="1"/>
</dbReference>
<dbReference type="Pfam" id="PF00877">
    <property type="entry name" value="NLPC_P60"/>
    <property type="match status" value="1"/>
</dbReference>
<dbReference type="EMBL" id="BK015001">
    <property type="protein sequence ID" value="DAD86499.1"/>
    <property type="molecule type" value="Genomic_DNA"/>
</dbReference>
<dbReference type="GO" id="GO:0008234">
    <property type="term" value="F:cysteine-type peptidase activity"/>
    <property type="evidence" value="ECO:0007669"/>
    <property type="project" value="UniProtKB-KW"/>
</dbReference>
<keyword evidence="5" id="KW-0788">Thiol protease</keyword>
<protein>
    <submittedName>
        <fullName evidence="8">Tail tape measure</fullName>
    </submittedName>
</protein>